<protein>
    <submittedName>
        <fullName evidence="3">CheY-like chemotaxis protein</fullName>
    </submittedName>
</protein>
<evidence type="ECO:0000259" key="2">
    <source>
        <dbReference type="PROSITE" id="PS50110"/>
    </source>
</evidence>
<evidence type="ECO:0000313" key="4">
    <source>
        <dbReference type="Proteomes" id="UP000569951"/>
    </source>
</evidence>
<evidence type="ECO:0000313" key="3">
    <source>
        <dbReference type="EMBL" id="MBB6099619.1"/>
    </source>
</evidence>
<evidence type="ECO:0000256" key="1">
    <source>
        <dbReference type="PROSITE-ProRule" id="PRU00169"/>
    </source>
</evidence>
<dbReference type="InterPro" id="IPR011006">
    <property type="entry name" value="CheY-like_superfamily"/>
</dbReference>
<dbReference type="PANTHER" id="PTHR36304:SF4">
    <property type="entry name" value="DUF4388 DOMAIN-CONTAINING PROTEIN"/>
    <property type="match status" value="1"/>
</dbReference>
<gene>
    <name evidence="3" type="ORF">HNR42_003072</name>
</gene>
<dbReference type="Proteomes" id="UP000569951">
    <property type="component" value="Unassembled WGS sequence"/>
</dbReference>
<dbReference type="RefSeq" id="WP_183988367.1">
    <property type="nucleotide sequence ID" value="NZ_JACHHG010000013.1"/>
</dbReference>
<reference evidence="3 4" key="1">
    <citation type="submission" date="2020-08" db="EMBL/GenBank/DDBJ databases">
        <title>Genomic Encyclopedia of Type Strains, Phase IV (KMG-IV): sequencing the most valuable type-strain genomes for metagenomic binning, comparative biology and taxonomic classification.</title>
        <authorList>
            <person name="Goeker M."/>
        </authorList>
    </citation>
    <scope>NUCLEOTIDE SEQUENCE [LARGE SCALE GENOMIC DNA]</scope>
    <source>
        <strain evidence="3 4">DSM 21458</strain>
    </source>
</reference>
<dbReference type="PROSITE" id="PS50110">
    <property type="entry name" value="RESPONSE_REGULATORY"/>
    <property type="match status" value="1"/>
</dbReference>
<keyword evidence="4" id="KW-1185">Reference proteome</keyword>
<dbReference type="AlphaFoldDB" id="A0A841I5S4"/>
<dbReference type="Pfam" id="PF14332">
    <property type="entry name" value="DUF4388"/>
    <property type="match status" value="1"/>
</dbReference>
<organism evidence="3 4">
    <name type="scientific">Deinobacterium chartae</name>
    <dbReference type="NCBI Taxonomy" id="521158"/>
    <lineage>
        <taxon>Bacteria</taxon>
        <taxon>Thermotogati</taxon>
        <taxon>Deinococcota</taxon>
        <taxon>Deinococci</taxon>
        <taxon>Deinococcales</taxon>
        <taxon>Deinococcaceae</taxon>
        <taxon>Deinobacterium</taxon>
    </lineage>
</organism>
<accession>A0A841I5S4</accession>
<keyword evidence="1" id="KW-0597">Phosphoprotein</keyword>
<proteinExistence type="predicted"/>
<name>A0A841I5S4_9DEIO</name>
<dbReference type="EMBL" id="JACHHG010000013">
    <property type="protein sequence ID" value="MBB6099619.1"/>
    <property type="molecule type" value="Genomic_DNA"/>
</dbReference>
<feature type="modified residue" description="4-aspartylphosphate" evidence="1">
    <location>
        <position position="287"/>
    </location>
</feature>
<feature type="domain" description="Response regulatory" evidence="2">
    <location>
        <begin position="238"/>
        <end position="346"/>
    </location>
</feature>
<dbReference type="Gene3D" id="3.40.50.2300">
    <property type="match status" value="1"/>
</dbReference>
<comment type="caution">
    <text evidence="3">The sequence shown here is derived from an EMBL/GenBank/DDBJ whole genome shotgun (WGS) entry which is preliminary data.</text>
</comment>
<sequence length="350" mass="39707">MLAGLLRQLPLAELFGIIQTGRKTGVLIIRHGEQGARIHFENGRIIYARVLEGPNLGEYLMRMELLDALQLQELVSLQKHENPDTPLGLLARNRGLILEDQLLQALHAQISDAVTEVLRWAQRPRTEFRFEEIGPDSSQVPTEHRFDPQAILLEATRRMDEWSQGQVESWQVLRRVEDRPGNLSLEDWELVGLVDGQRSSASIAAEFDLAEGEVYRRLYQLVERRILEVLPVRPEDPFVLVVSPSATLRRLCTLLLTRARYRAVTAASLERAAAVLEQTFVSAAVIDSRQPLNDARTLRAVRGRAYLPIIVLTNETQGLRARLARLRYVSKPLLEEPFLETVAQVARRAL</sequence>
<dbReference type="SUPFAM" id="SSF52172">
    <property type="entry name" value="CheY-like"/>
    <property type="match status" value="1"/>
</dbReference>
<dbReference type="InterPro" id="IPR001789">
    <property type="entry name" value="Sig_transdc_resp-reg_receiver"/>
</dbReference>
<dbReference type="GO" id="GO:0000160">
    <property type="term" value="P:phosphorelay signal transduction system"/>
    <property type="evidence" value="ECO:0007669"/>
    <property type="project" value="InterPro"/>
</dbReference>
<dbReference type="PANTHER" id="PTHR36304">
    <property type="entry name" value="DOMAIN GTPASE-ACTIVATING PROTEIN, PUTATIVE-RELATED-RELATED"/>
    <property type="match status" value="1"/>
</dbReference>
<dbReference type="InterPro" id="IPR025497">
    <property type="entry name" value="PatA-like_N"/>
</dbReference>